<evidence type="ECO:0000256" key="1">
    <source>
        <dbReference type="ARBA" id="ARBA00004123"/>
    </source>
</evidence>
<name>A0AAV9N9R4_9EURO</name>
<comment type="subcellular location">
    <subcellularLocation>
        <location evidence="1">Nucleus</location>
    </subcellularLocation>
</comment>
<dbReference type="Pfam" id="PF11951">
    <property type="entry name" value="Fungal_trans_2"/>
    <property type="match status" value="1"/>
</dbReference>
<dbReference type="AlphaFoldDB" id="A0AAV9N9R4"/>
<dbReference type="GO" id="GO:0005634">
    <property type="term" value="C:nucleus"/>
    <property type="evidence" value="ECO:0007669"/>
    <property type="project" value="UniProtKB-SubCell"/>
</dbReference>
<comment type="caution">
    <text evidence="4">The sequence shown here is derived from an EMBL/GenBank/DDBJ whole genome shotgun (WGS) entry which is preliminary data.</text>
</comment>
<feature type="region of interest" description="Disordered" evidence="3">
    <location>
        <begin position="48"/>
        <end position="75"/>
    </location>
</feature>
<dbReference type="RefSeq" id="XP_064706020.1">
    <property type="nucleotide sequence ID" value="XM_064846410.1"/>
</dbReference>
<proteinExistence type="predicted"/>
<evidence type="ECO:0000313" key="5">
    <source>
        <dbReference type="Proteomes" id="UP001358417"/>
    </source>
</evidence>
<dbReference type="PANTHER" id="PTHR37534">
    <property type="entry name" value="TRANSCRIPTIONAL ACTIVATOR PROTEIN UGA3"/>
    <property type="match status" value="1"/>
</dbReference>
<sequence>MTLEGSRSWPFQLDEVDRQIALIDDYHAINIEGQSCSTGPFSVFRGHAHDPYGSHSPTTSASTTSISNEDTAEHIHQCSESDSATIYDYIDIGRRGSLSSPSNSWQNEDSLVTYGSPMSTISSSSIFEDPIVDRLMKNYVINVANVLPPLPHPESPYASVYVPNAMIGAASLILGVGDIGTNLPSSNVAVFYALLATSAFQLRGSGVRSDSGFDLIGRSFRAKAFASLQKALGELPVQNGNYPSTEFHQSSVPHFETLLSAMLAFSSMDIMEGSMSEYWIHLDGLELLARQLRNDGKTSTITDRLIANSSFLSTVASTTSIDLPSIPWQYDTSDSSDVEEERFNVHHGLEVTYGITYSLARLMRRIVARSQNISFYVSKDMPLPTSLIAACTKLSDDISDWSIDSEPLSELFVLDSERDCHISLQLARSHLLAFANCLRVYYHTRILPCSSSEMSHYVELVAHHLMTIESIKSEANYDSNVAATITWPGFIASCEAKQGSERDVWRRWWNGMLRHRIGNIPHLWNIVQKAWSLRDDEGSTEVPGWVPALRATGKRVLAI</sequence>
<organism evidence="4 5">
    <name type="scientific">Exophiala bonariae</name>
    <dbReference type="NCBI Taxonomy" id="1690606"/>
    <lineage>
        <taxon>Eukaryota</taxon>
        <taxon>Fungi</taxon>
        <taxon>Dikarya</taxon>
        <taxon>Ascomycota</taxon>
        <taxon>Pezizomycotina</taxon>
        <taxon>Eurotiomycetes</taxon>
        <taxon>Chaetothyriomycetidae</taxon>
        <taxon>Chaetothyriales</taxon>
        <taxon>Herpotrichiellaceae</taxon>
        <taxon>Exophiala</taxon>
    </lineage>
</organism>
<dbReference type="InterPro" id="IPR021858">
    <property type="entry name" value="Fun_TF"/>
</dbReference>
<evidence type="ECO:0000313" key="4">
    <source>
        <dbReference type="EMBL" id="KAK5052006.1"/>
    </source>
</evidence>
<dbReference type="GeneID" id="89971009"/>
<evidence type="ECO:0000256" key="3">
    <source>
        <dbReference type="SAM" id="MobiDB-lite"/>
    </source>
</evidence>
<dbReference type="PANTHER" id="PTHR37534:SF46">
    <property type="entry name" value="ZN(II)2CYS6 TRANSCRIPTION FACTOR (EUROFUNG)"/>
    <property type="match status" value="1"/>
</dbReference>
<evidence type="ECO:0000256" key="2">
    <source>
        <dbReference type="ARBA" id="ARBA00023242"/>
    </source>
</evidence>
<keyword evidence="2" id="KW-0539">Nucleus</keyword>
<dbReference type="Proteomes" id="UP001358417">
    <property type="component" value="Unassembled WGS sequence"/>
</dbReference>
<protein>
    <recommendedName>
        <fullName evidence="6">Transcription factor domain-containing protein</fullName>
    </recommendedName>
</protein>
<dbReference type="EMBL" id="JAVRRD010000014">
    <property type="protein sequence ID" value="KAK5052006.1"/>
    <property type="molecule type" value="Genomic_DNA"/>
</dbReference>
<feature type="compositionally biased region" description="Low complexity" evidence="3">
    <location>
        <begin position="54"/>
        <end position="67"/>
    </location>
</feature>
<evidence type="ECO:0008006" key="6">
    <source>
        <dbReference type="Google" id="ProtNLM"/>
    </source>
</evidence>
<keyword evidence="5" id="KW-1185">Reference proteome</keyword>
<accession>A0AAV9N9R4</accession>
<reference evidence="4 5" key="1">
    <citation type="submission" date="2023-08" db="EMBL/GenBank/DDBJ databases">
        <title>Black Yeasts Isolated from many extreme environments.</title>
        <authorList>
            <person name="Coleine C."/>
            <person name="Stajich J.E."/>
            <person name="Selbmann L."/>
        </authorList>
    </citation>
    <scope>NUCLEOTIDE SEQUENCE [LARGE SCALE GENOMIC DNA]</scope>
    <source>
        <strain evidence="4 5">CCFEE 5792</strain>
    </source>
</reference>
<gene>
    <name evidence="4" type="ORF">LTR84_002810</name>
</gene>